<dbReference type="GO" id="GO:0003723">
    <property type="term" value="F:RNA binding"/>
    <property type="evidence" value="ECO:0007669"/>
    <property type="project" value="InterPro"/>
</dbReference>
<evidence type="ECO:0000256" key="2">
    <source>
        <dbReference type="ARBA" id="ARBA00022801"/>
    </source>
</evidence>
<dbReference type="EC" id="4.6.1.24" evidence="4"/>
<dbReference type="Pfam" id="PF00545">
    <property type="entry name" value="Ribonuclease"/>
    <property type="match status" value="1"/>
</dbReference>
<keyword evidence="2" id="KW-0378">Hydrolase</keyword>
<dbReference type="Proteomes" id="UP000622552">
    <property type="component" value="Unassembled WGS sequence"/>
</dbReference>
<evidence type="ECO:0000256" key="3">
    <source>
        <dbReference type="SAM" id="MobiDB-lite"/>
    </source>
</evidence>
<dbReference type="AlphaFoldDB" id="A0A8J7KXR3"/>
<dbReference type="InterPro" id="IPR000026">
    <property type="entry name" value="N1-like"/>
</dbReference>
<dbReference type="InterPro" id="IPR016191">
    <property type="entry name" value="Ribonuclease/ribotoxin"/>
</dbReference>
<dbReference type="Gene3D" id="3.10.450.30">
    <property type="entry name" value="Microbial ribonucleases"/>
    <property type="match status" value="1"/>
</dbReference>
<reference evidence="4" key="1">
    <citation type="submission" date="2020-11" db="EMBL/GenBank/DDBJ databases">
        <title>Sequencing the genomes of 1000 actinobacteria strains.</title>
        <authorList>
            <person name="Klenk H.-P."/>
        </authorList>
    </citation>
    <scope>NUCLEOTIDE SEQUENCE</scope>
    <source>
        <strain evidence="4">DSM 45356</strain>
    </source>
</reference>
<gene>
    <name evidence="4" type="ORF">IW245_004406</name>
</gene>
<name>A0A8J7KXR3_9ACTN</name>
<dbReference type="GO" id="GO:0046589">
    <property type="term" value="F:ribonuclease T1 activity"/>
    <property type="evidence" value="ECO:0007669"/>
    <property type="project" value="UniProtKB-EC"/>
</dbReference>
<evidence type="ECO:0000313" key="5">
    <source>
        <dbReference type="Proteomes" id="UP000622552"/>
    </source>
</evidence>
<evidence type="ECO:0000256" key="1">
    <source>
        <dbReference type="ARBA" id="ARBA00022722"/>
    </source>
</evidence>
<dbReference type="SUPFAM" id="SSF53933">
    <property type="entry name" value="Microbial ribonucleases"/>
    <property type="match status" value="1"/>
</dbReference>
<dbReference type="GO" id="GO:0016787">
    <property type="term" value="F:hydrolase activity"/>
    <property type="evidence" value="ECO:0007669"/>
    <property type="project" value="UniProtKB-KW"/>
</dbReference>
<protein>
    <submittedName>
        <fullName evidence="4">Ribonuclease T1</fullName>
        <ecNumber evidence="4">4.6.1.24</ecNumber>
    </submittedName>
</protein>
<sequence>MNTKQKGLLASAAVLVVAVLAVLLIGRLASGPTAPAKDNAQVTATVPDGTTAPVTGKSPSTKPRPSPTTAPPTPRSGLKTIKVADLPAEGRKTLTLIDQGGPFPYKQDGVIFENRDQRLPQKAGGYYHEYTVVTPGESDRGARRLITGDDGDLYYTADHYDTFQQVLR</sequence>
<proteinExistence type="predicted"/>
<feature type="compositionally biased region" description="Pro residues" evidence="3">
    <location>
        <begin position="62"/>
        <end position="74"/>
    </location>
</feature>
<dbReference type="EMBL" id="JADOUF010000001">
    <property type="protein sequence ID" value="MBG6138212.1"/>
    <property type="molecule type" value="Genomic_DNA"/>
</dbReference>
<organism evidence="4 5">
    <name type="scientific">Longispora fulva</name>
    <dbReference type="NCBI Taxonomy" id="619741"/>
    <lineage>
        <taxon>Bacteria</taxon>
        <taxon>Bacillati</taxon>
        <taxon>Actinomycetota</taxon>
        <taxon>Actinomycetes</taxon>
        <taxon>Micromonosporales</taxon>
        <taxon>Micromonosporaceae</taxon>
        <taxon>Longispora</taxon>
    </lineage>
</organism>
<keyword evidence="4" id="KW-0456">Lyase</keyword>
<feature type="region of interest" description="Disordered" evidence="3">
    <location>
        <begin position="33"/>
        <end position="78"/>
    </location>
</feature>
<keyword evidence="1" id="KW-0540">Nuclease</keyword>
<accession>A0A8J7KXR3</accession>
<comment type="caution">
    <text evidence="4">The sequence shown here is derived from an EMBL/GenBank/DDBJ whole genome shotgun (WGS) entry which is preliminary data.</text>
</comment>
<dbReference type="RefSeq" id="WP_197004993.1">
    <property type="nucleotide sequence ID" value="NZ_BONS01000017.1"/>
</dbReference>
<keyword evidence="5" id="KW-1185">Reference proteome</keyword>
<evidence type="ECO:0000313" key="4">
    <source>
        <dbReference type="EMBL" id="MBG6138212.1"/>
    </source>
</evidence>